<keyword evidence="2" id="KW-0472">Membrane</keyword>
<accession>A0A397TKH6</accession>
<dbReference type="Proteomes" id="UP000265703">
    <property type="component" value="Unassembled WGS sequence"/>
</dbReference>
<keyword evidence="2" id="KW-0812">Transmembrane</keyword>
<dbReference type="AlphaFoldDB" id="A0A397TKH6"/>
<evidence type="ECO:0008006" key="5">
    <source>
        <dbReference type="Google" id="ProtNLM"/>
    </source>
</evidence>
<evidence type="ECO:0000313" key="3">
    <source>
        <dbReference type="EMBL" id="RIA98740.1"/>
    </source>
</evidence>
<organism evidence="3 4">
    <name type="scientific">Glomus cerebriforme</name>
    <dbReference type="NCBI Taxonomy" id="658196"/>
    <lineage>
        <taxon>Eukaryota</taxon>
        <taxon>Fungi</taxon>
        <taxon>Fungi incertae sedis</taxon>
        <taxon>Mucoromycota</taxon>
        <taxon>Glomeromycotina</taxon>
        <taxon>Glomeromycetes</taxon>
        <taxon>Glomerales</taxon>
        <taxon>Glomeraceae</taxon>
        <taxon>Glomus</taxon>
    </lineage>
</organism>
<feature type="compositionally biased region" description="Basic residues" evidence="1">
    <location>
        <begin position="90"/>
        <end position="103"/>
    </location>
</feature>
<keyword evidence="2" id="KW-1133">Transmembrane helix</keyword>
<dbReference type="OrthoDB" id="2308133at2759"/>
<evidence type="ECO:0000256" key="1">
    <source>
        <dbReference type="SAM" id="MobiDB-lite"/>
    </source>
</evidence>
<reference evidence="3 4" key="1">
    <citation type="submission" date="2018-06" db="EMBL/GenBank/DDBJ databases">
        <title>Comparative genomics reveals the genomic features of Rhizophagus irregularis, R. cerebriforme, R. diaphanum and Gigaspora rosea, and their symbiotic lifestyle signature.</title>
        <authorList>
            <person name="Morin E."/>
            <person name="San Clemente H."/>
            <person name="Chen E.C.H."/>
            <person name="De La Providencia I."/>
            <person name="Hainaut M."/>
            <person name="Kuo A."/>
            <person name="Kohler A."/>
            <person name="Murat C."/>
            <person name="Tang N."/>
            <person name="Roy S."/>
            <person name="Loubradou J."/>
            <person name="Henrissat B."/>
            <person name="Grigoriev I.V."/>
            <person name="Corradi N."/>
            <person name="Roux C."/>
            <person name="Martin F.M."/>
        </authorList>
    </citation>
    <scope>NUCLEOTIDE SEQUENCE [LARGE SCALE GENOMIC DNA]</scope>
    <source>
        <strain evidence="3 4">DAOM 227022</strain>
    </source>
</reference>
<keyword evidence="4" id="KW-1185">Reference proteome</keyword>
<evidence type="ECO:0000313" key="4">
    <source>
        <dbReference type="Proteomes" id="UP000265703"/>
    </source>
</evidence>
<sequence>MSQQQQEQSWATAKDDSIITMTANTLLENIVLFFMTVFVLLCGSNTSTPLEIQIHHFFIPQQNKLYNLIKTYSSKQESLQSLSITDHSHNHNRNHKKNPSIVC</sequence>
<gene>
    <name evidence="3" type="ORF">C1645_870508</name>
</gene>
<proteinExistence type="predicted"/>
<evidence type="ECO:0000256" key="2">
    <source>
        <dbReference type="SAM" id="Phobius"/>
    </source>
</evidence>
<feature type="transmembrane region" description="Helical" evidence="2">
    <location>
        <begin position="21"/>
        <end position="41"/>
    </location>
</feature>
<protein>
    <recommendedName>
        <fullName evidence="5">Transmembrane protein</fullName>
    </recommendedName>
</protein>
<feature type="region of interest" description="Disordered" evidence="1">
    <location>
        <begin position="83"/>
        <end position="103"/>
    </location>
</feature>
<comment type="caution">
    <text evidence="3">The sequence shown here is derived from an EMBL/GenBank/DDBJ whole genome shotgun (WGS) entry which is preliminary data.</text>
</comment>
<name>A0A397TKH6_9GLOM</name>
<dbReference type="EMBL" id="QKYT01000012">
    <property type="protein sequence ID" value="RIA98740.1"/>
    <property type="molecule type" value="Genomic_DNA"/>
</dbReference>